<comment type="similarity">
    <text evidence="7">Belongs to the DEAD box helicase family.</text>
</comment>
<feature type="compositionally biased region" description="Acidic residues" evidence="8">
    <location>
        <begin position="292"/>
        <end position="312"/>
    </location>
</feature>
<dbReference type="eggNOG" id="KOG0347">
    <property type="taxonomic scope" value="Eukaryota"/>
</dbReference>
<reference evidence="12 13" key="1">
    <citation type="submission" date="2009-11" db="EMBL/GenBank/DDBJ databases">
        <title>Annotation of Allomyces macrogynus ATCC 38327.</title>
        <authorList>
            <consortium name="The Broad Institute Genome Sequencing Platform"/>
            <person name="Russ C."/>
            <person name="Cuomo C."/>
            <person name="Burger G."/>
            <person name="Gray M.W."/>
            <person name="Holland P.W.H."/>
            <person name="King N."/>
            <person name="Lang F.B.F."/>
            <person name="Roger A.J."/>
            <person name="Ruiz-Trillo I."/>
            <person name="Young S.K."/>
            <person name="Zeng Q."/>
            <person name="Gargeya S."/>
            <person name="Fitzgerald M."/>
            <person name="Haas B."/>
            <person name="Abouelleil A."/>
            <person name="Alvarado L."/>
            <person name="Arachchi H.M."/>
            <person name="Berlin A."/>
            <person name="Chapman S.B."/>
            <person name="Gearin G."/>
            <person name="Goldberg J."/>
            <person name="Griggs A."/>
            <person name="Gujja S."/>
            <person name="Hansen M."/>
            <person name="Heiman D."/>
            <person name="Howarth C."/>
            <person name="Larimer J."/>
            <person name="Lui A."/>
            <person name="MacDonald P.J.P."/>
            <person name="McCowen C."/>
            <person name="Montmayeur A."/>
            <person name="Murphy C."/>
            <person name="Neiman D."/>
            <person name="Pearson M."/>
            <person name="Priest M."/>
            <person name="Roberts A."/>
            <person name="Saif S."/>
            <person name="Shea T."/>
            <person name="Sisk P."/>
            <person name="Stolte C."/>
            <person name="Sykes S."/>
            <person name="Wortman J."/>
            <person name="Nusbaum C."/>
            <person name="Birren B."/>
        </authorList>
    </citation>
    <scope>NUCLEOTIDE SEQUENCE [LARGE SCALE GENOMIC DNA]</scope>
    <source>
        <strain evidence="12 13">ATCC 38327</strain>
    </source>
</reference>
<feature type="region of interest" description="Disordered" evidence="8">
    <location>
        <begin position="1"/>
        <end position="99"/>
    </location>
</feature>
<feature type="compositionally biased region" description="Low complexity" evidence="8">
    <location>
        <begin position="1"/>
        <end position="10"/>
    </location>
</feature>
<evidence type="ECO:0000259" key="10">
    <source>
        <dbReference type="PROSITE" id="PS51194"/>
    </source>
</evidence>
<comment type="catalytic activity">
    <reaction evidence="7">
        <text>ATP + H2O = ADP + phosphate + H(+)</text>
        <dbReference type="Rhea" id="RHEA:13065"/>
        <dbReference type="ChEBI" id="CHEBI:15377"/>
        <dbReference type="ChEBI" id="CHEBI:15378"/>
        <dbReference type="ChEBI" id="CHEBI:30616"/>
        <dbReference type="ChEBI" id="CHEBI:43474"/>
        <dbReference type="ChEBI" id="CHEBI:456216"/>
        <dbReference type="EC" id="3.6.4.13"/>
    </reaction>
</comment>
<feature type="domain" description="Helicase ATP-binding" evidence="9">
    <location>
        <begin position="378"/>
        <end position="586"/>
    </location>
</feature>
<feature type="compositionally biased region" description="Low complexity" evidence="8">
    <location>
        <begin position="21"/>
        <end position="38"/>
    </location>
</feature>
<dbReference type="InterPro" id="IPR014014">
    <property type="entry name" value="RNA_helicase_DEAD_Q_motif"/>
</dbReference>
<feature type="compositionally biased region" description="Low complexity" evidence="8">
    <location>
        <begin position="73"/>
        <end position="99"/>
    </location>
</feature>
<dbReference type="GO" id="GO:0003723">
    <property type="term" value="F:RNA binding"/>
    <property type="evidence" value="ECO:0007669"/>
    <property type="project" value="UniProtKB-UniRule"/>
</dbReference>
<dbReference type="OrthoDB" id="4310724at2759"/>
<feature type="region of interest" description="Disordered" evidence="8">
    <location>
        <begin position="201"/>
        <end position="342"/>
    </location>
</feature>
<sequence>MAAATPAPAKKGAKKRKIADVQDSAAAPASAANSTPSDASDKPAPKKARVDAKPAATSKAKAKGKGKPKPKGKGNNSKTGKARATTAADASDASSTTSTEEALMLDEINGWGWKEVAIPEGALLTGADDMGGFMCLEELSGVDVVTKEYAGRAGKQIVFKKTKSFKPVKSKEATLEEGLDDEMMAKMGFVHVDTVLPDDDPEVVKRLAREDAKRRAMEQQGSGDGSGDESDAADHVADMTLDSDSEHGDVSDDADGDVHMSDANSDNVDEEVDEEEDSDDADSVRDPPTVDADADSASNDEDAADADDDDAEAASASAQPEPVDPSAPVSRPELPEPEGIDGMSAWTKVAPTINPWLLKGLADLGFTEPTAIQAQTLPAALMKRQNVVGAAETGSGKTLAFGLPILDYLASSDVVIKHPVGLVLSPTRELAMQISDHLRAVIKPFSYSHKLNRVNIITLVGGFSEEKQRRLIASSPHIIVATPGRLWDLLESGQLDGDHVRNVPFFVLDEADKMLEKGKFKELENLIGMMTKEESTTEWQSNFKVLPSAVKVQKPPRKRQMFVFSATLPTSGPTYSFRGKEITLKLLLKKLNLKTFETVDVTGSNKTTSNLIEAKIDCVPEEKDIHLYYLLTRYPGRTLVFVNSIASIRRLVPLLSLLRLPVYPLHAQMQQRQRMKNLERFAANENGILIASDVASRGLDIKNIEHVIHYQVPMTSDLYVHRSGRTARANASGLSIVLVAPKELPAYRKICDQLDKTSLKEFPIEHQYMREFRKRFNLARRIESAEHTVAKKSHDDSWLKRAAEALEVDLEANDSDEDEGERRKRIRHETMVDSLKAELNAVLDKTILPKGASKKYLRPELAQALNSATNSVMPASSTTATYDLKALRKKLTKKLP</sequence>
<dbReference type="Proteomes" id="UP000054350">
    <property type="component" value="Unassembled WGS sequence"/>
</dbReference>
<dbReference type="STRING" id="578462.A0A0L0RXN6"/>
<evidence type="ECO:0000313" key="12">
    <source>
        <dbReference type="EMBL" id="KNE54889.1"/>
    </source>
</evidence>
<dbReference type="Gene3D" id="3.40.50.300">
    <property type="entry name" value="P-loop containing nucleotide triphosphate hydrolases"/>
    <property type="match status" value="2"/>
</dbReference>
<evidence type="ECO:0000256" key="2">
    <source>
        <dbReference type="ARBA" id="ARBA00022801"/>
    </source>
</evidence>
<dbReference type="PROSITE" id="PS51195">
    <property type="entry name" value="Q_MOTIF"/>
    <property type="match status" value="1"/>
</dbReference>
<feature type="compositionally biased region" description="Basic residues" evidence="8">
    <location>
        <begin position="60"/>
        <end position="72"/>
    </location>
</feature>
<dbReference type="GO" id="GO:0005524">
    <property type="term" value="F:ATP binding"/>
    <property type="evidence" value="ECO:0007669"/>
    <property type="project" value="UniProtKB-UniRule"/>
</dbReference>
<dbReference type="PROSITE" id="PS51192">
    <property type="entry name" value="HELICASE_ATP_BIND_1"/>
    <property type="match status" value="1"/>
</dbReference>
<dbReference type="CDD" id="cd18787">
    <property type="entry name" value="SF2_C_DEAD"/>
    <property type="match status" value="1"/>
</dbReference>
<accession>A0A0L0RXN6</accession>
<dbReference type="PANTHER" id="PTHR24031">
    <property type="entry name" value="RNA HELICASE"/>
    <property type="match status" value="1"/>
</dbReference>
<evidence type="ECO:0000313" key="13">
    <source>
        <dbReference type="Proteomes" id="UP000054350"/>
    </source>
</evidence>
<dbReference type="InterPro" id="IPR014001">
    <property type="entry name" value="Helicase_ATP-bd"/>
</dbReference>
<evidence type="ECO:0000259" key="9">
    <source>
        <dbReference type="PROSITE" id="PS51192"/>
    </source>
</evidence>
<feature type="domain" description="DEAD-box RNA helicase Q" evidence="11">
    <location>
        <begin position="346"/>
        <end position="374"/>
    </location>
</feature>
<dbReference type="SMART" id="SM00487">
    <property type="entry name" value="DEXDc"/>
    <property type="match status" value="1"/>
</dbReference>
<comment type="function">
    <text evidence="7">RNA helicase.</text>
</comment>
<comment type="domain">
    <text evidence="7">The Q motif is unique to and characteristic of the DEAD box family of RNA helicases and controls ATP binding and hydrolysis.</text>
</comment>
<feature type="compositionally biased region" description="Basic and acidic residues" evidence="8">
    <location>
        <begin position="202"/>
        <end position="217"/>
    </location>
</feature>
<dbReference type="EMBL" id="GG745328">
    <property type="protein sequence ID" value="KNE54889.1"/>
    <property type="molecule type" value="Genomic_DNA"/>
</dbReference>
<keyword evidence="2 7" id="KW-0378">Hydrolase</keyword>
<feature type="compositionally biased region" description="Basic and acidic residues" evidence="8">
    <location>
        <begin position="39"/>
        <end position="52"/>
    </location>
</feature>
<evidence type="ECO:0000256" key="4">
    <source>
        <dbReference type="ARBA" id="ARBA00022840"/>
    </source>
</evidence>
<dbReference type="VEuPathDB" id="FungiDB:AMAG_00834"/>
<evidence type="ECO:0000256" key="1">
    <source>
        <dbReference type="ARBA" id="ARBA00022741"/>
    </source>
</evidence>
<protein>
    <recommendedName>
        <fullName evidence="7">ATP-dependent RNA helicase</fullName>
        <ecNumber evidence="7">3.6.4.13</ecNumber>
    </recommendedName>
</protein>
<dbReference type="InterPro" id="IPR001650">
    <property type="entry name" value="Helicase_C-like"/>
</dbReference>
<dbReference type="PROSITE" id="PS00039">
    <property type="entry name" value="DEAD_ATP_HELICASE"/>
    <property type="match status" value="1"/>
</dbReference>
<gene>
    <name evidence="12" type="ORF">AMAG_00834</name>
</gene>
<dbReference type="AlphaFoldDB" id="A0A0L0RXN6"/>
<dbReference type="EC" id="3.6.4.13" evidence="7"/>
<evidence type="ECO:0000256" key="5">
    <source>
        <dbReference type="ARBA" id="ARBA00022884"/>
    </source>
</evidence>
<evidence type="ECO:0000256" key="8">
    <source>
        <dbReference type="SAM" id="MobiDB-lite"/>
    </source>
</evidence>
<proteinExistence type="inferred from homology"/>
<feature type="short sequence motif" description="Q motif" evidence="6">
    <location>
        <begin position="346"/>
        <end position="374"/>
    </location>
</feature>
<dbReference type="Pfam" id="PF00270">
    <property type="entry name" value="DEAD"/>
    <property type="match status" value="1"/>
</dbReference>
<keyword evidence="3 7" id="KW-0347">Helicase</keyword>
<keyword evidence="5 7" id="KW-0694">RNA-binding</keyword>
<dbReference type="InterPro" id="IPR000629">
    <property type="entry name" value="RNA-helicase_DEAD-box_CS"/>
</dbReference>
<dbReference type="InterPro" id="IPR011545">
    <property type="entry name" value="DEAD/DEAH_box_helicase_dom"/>
</dbReference>
<dbReference type="OMA" id="CEREYAR"/>
<dbReference type="InterPro" id="IPR027417">
    <property type="entry name" value="P-loop_NTPase"/>
</dbReference>
<evidence type="ECO:0000256" key="7">
    <source>
        <dbReference type="RuleBase" id="RU365068"/>
    </source>
</evidence>
<dbReference type="Pfam" id="PF00271">
    <property type="entry name" value="Helicase_C"/>
    <property type="match status" value="1"/>
</dbReference>
<evidence type="ECO:0000256" key="3">
    <source>
        <dbReference type="ARBA" id="ARBA00022806"/>
    </source>
</evidence>
<dbReference type="SUPFAM" id="SSF52540">
    <property type="entry name" value="P-loop containing nucleoside triphosphate hydrolases"/>
    <property type="match status" value="1"/>
</dbReference>
<keyword evidence="13" id="KW-1185">Reference proteome</keyword>
<feature type="domain" description="Helicase C-terminal" evidence="10">
    <location>
        <begin position="611"/>
        <end position="770"/>
    </location>
</feature>
<keyword evidence="4 7" id="KW-0067">ATP-binding</keyword>
<dbReference type="GO" id="GO:0003724">
    <property type="term" value="F:RNA helicase activity"/>
    <property type="evidence" value="ECO:0007669"/>
    <property type="project" value="UniProtKB-EC"/>
</dbReference>
<evidence type="ECO:0000256" key="6">
    <source>
        <dbReference type="PROSITE-ProRule" id="PRU00552"/>
    </source>
</evidence>
<feature type="compositionally biased region" description="Basic and acidic residues" evidence="8">
    <location>
        <begin position="244"/>
        <end position="260"/>
    </location>
</feature>
<evidence type="ECO:0000259" key="11">
    <source>
        <dbReference type="PROSITE" id="PS51195"/>
    </source>
</evidence>
<name>A0A0L0RXN6_ALLM3</name>
<dbReference type="GO" id="GO:0016787">
    <property type="term" value="F:hydrolase activity"/>
    <property type="evidence" value="ECO:0007669"/>
    <property type="project" value="UniProtKB-KW"/>
</dbReference>
<dbReference type="PROSITE" id="PS51194">
    <property type="entry name" value="HELICASE_CTER"/>
    <property type="match status" value="1"/>
</dbReference>
<keyword evidence="1 7" id="KW-0547">Nucleotide-binding</keyword>
<organism evidence="12 13">
    <name type="scientific">Allomyces macrogynus (strain ATCC 38327)</name>
    <name type="common">Allomyces javanicus var. macrogynus</name>
    <dbReference type="NCBI Taxonomy" id="578462"/>
    <lineage>
        <taxon>Eukaryota</taxon>
        <taxon>Fungi</taxon>
        <taxon>Fungi incertae sedis</taxon>
        <taxon>Blastocladiomycota</taxon>
        <taxon>Blastocladiomycetes</taxon>
        <taxon>Blastocladiales</taxon>
        <taxon>Blastocladiaceae</taxon>
        <taxon>Allomyces</taxon>
    </lineage>
</organism>
<reference evidence="13" key="2">
    <citation type="submission" date="2009-11" db="EMBL/GenBank/DDBJ databases">
        <title>The Genome Sequence of Allomyces macrogynus strain ATCC 38327.</title>
        <authorList>
            <consortium name="The Broad Institute Genome Sequencing Platform"/>
            <person name="Russ C."/>
            <person name="Cuomo C."/>
            <person name="Shea T."/>
            <person name="Young S.K."/>
            <person name="Zeng Q."/>
            <person name="Koehrsen M."/>
            <person name="Haas B."/>
            <person name="Borodovsky M."/>
            <person name="Guigo R."/>
            <person name="Alvarado L."/>
            <person name="Berlin A."/>
            <person name="Borenstein D."/>
            <person name="Chen Z."/>
            <person name="Engels R."/>
            <person name="Freedman E."/>
            <person name="Gellesch M."/>
            <person name="Goldberg J."/>
            <person name="Griggs A."/>
            <person name="Gujja S."/>
            <person name="Heiman D."/>
            <person name="Hepburn T."/>
            <person name="Howarth C."/>
            <person name="Jen D."/>
            <person name="Larson L."/>
            <person name="Lewis B."/>
            <person name="Mehta T."/>
            <person name="Park D."/>
            <person name="Pearson M."/>
            <person name="Roberts A."/>
            <person name="Saif S."/>
            <person name="Shenoy N."/>
            <person name="Sisk P."/>
            <person name="Stolte C."/>
            <person name="Sykes S."/>
            <person name="Walk T."/>
            <person name="White J."/>
            <person name="Yandava C."/>
            <person name="Burger G."/>
            <person name="Gray M.W."/>
            <person name="Holland P.W.H."/>
            <person name="King N."/>
            <person name="Lang F.B.F."/>
            <person name="Roger A.J."/>
            <person name="Ruiz-Trillo I."/>
            <person name="Lander E."/>
            <person name="Nusbaum C."/>
        </authorList>
    </citation>
    <scope>NUCLEOTIDE SEQUENCE [LARGE SCALE GENOMIC DNA]</scope>
    <source>
        <strain evidence="13">ATCC 38327</strain>
    </source>
</reference>
<dbReference type="SMART" id="SM00490">
    <property type="entry name" value="HELICc"/>
    <property type="match status" value="1"/>
</dbReference>
<feature type="compositionally biased region" description="Acidic residues" evidence="8">
    <location>
        <begin position="267"/>
        <end position="281"/>
    </location>
</feature>